<organism evidence="3 4">
    <name type="scientific">Streptomyces lancefieldiae</name>
    <dbReference type="NCBI Taxonomy" id="3075520"/>
    <lineage>
        <taxon>Bacteria</taxon>
        <taxon>Bacillati</taxon>
        <taxon>Actinomycetota</taxon>
        <taxon>Actinomycetes</taxon>
        <taxon>Kitasatosporales</taxon>
        <taxon>Streptomycetaceae</taxon>
        <taxon>Streptomyces</taxon>
    </lineage>
</organism>
<evidence type="ECO:0000313" key="4">
    <source>
        <dbReference type="Proteomes" id="UP001180724"/>
    </source>
</evidence>
<feature type="compositionally biased region" description="Low complexity" evidence="1">
    <location>
        <begin position="207"/>
        <end position="235"/>
    </location>
</feature>
<reference evidence="3" key="1">
    <citation type="submission" date="2024-05" db="EMBL/GenBank/DDBJ databases">
        <title>30 novel species of actinomycetes from the DSMZ collection.</title>
        <authorList>
            <person name="Nouioui I."/>
        </authorList>
    </citation>
    <scope>NUCLEOTIDE SEQUENCE</scope>
    <source>
        <strain evidence="3">DSM 40712</strain>
    </source>
</reference>
<keyword evidence="4" id="KW-1185">Reference proteome</keyword>
<evidence type="ECO:0000259" key="2">
    <source>
        <dbReference type="PROSITE" id="PS50943"/>
    </source>
</evidence>
<dbReference type="Proteomes" id="UP001180724">
    <property type="component" value="Unassembled WGS sequence"/>
</dbReference>
<protein>
    <submittedName>
        <fullName evidence="3">Helix-turn-helix transcriptional regulator</fullName>
    </submittedName>
</protein>
<gene>
    <name evidence="3" type="ORF">RM812_34635</name>
</gene>
<dbReference type="InterPro" id="IPR010982">
    <property type="entry name" value="Lambda_DNA-bd_dom_sf"/>
</dbReference>
<feature type="domain" description="HTH cro/C1-type" evidence="2">
    <location>
        <begin position="10"/>
        <end position="65"/>
    </location>
</feature>
<feature type="region of interest" description="Disordered" evidence="1">
    <location>
        <begin position="180"/>
        <end position="254"/>
    </location>
</feature>
<proteinExistence type="predicted"/>
<name>A0ABU3AYM9_9ACTN</name>
<feature type="compositionally biased region" description="Pro residues" evidence="1">
    <location>
        <begin position="118"/>
        <end position="134"/>
    </location>
</feature>
<sequence length="450" mass="47186">MAGDDFAGLLRELKERSGLSYGTLGKRLHMSASTLHRYVSGEVVPVEFAPVERLARACRATPEELLELHRRWIRADALRGVKRSQETAGETEKRETAEADVPEAAGVSEVAVEGKDAPPAPDAPPVPGAPPAPDAPSALDVPSAPAPVERRRRVPRAALYAATGVAAVALVVSLLPGMGDGEEPHGPTGADAGTSVSVTGTATRSGSPSASVSPSPSSASPSASASASSVPSPSATRRSTASPSGRAPGNSGPALTVSTTPYYWSAPCEQAFLVDRSPQNVLRPPAQADVAGWVAAFGAVAADRQMTMFTVQGTGPETVVLEDLHVRVVDSKEALDWNQYAMGIGCGGEASTKSFDVALDLGNPLAMPIAGQRDFPYTVSESDPELFYVNAHTSDHDVRWYLELEWSSGGRQGILRIDDHGKPFRTSAAKDSSYYGQPLGSDAWEYFPGE</sequence>
<feature type="region of interest" description="Disordered" evidence="1">
    <location>
        <begin position="81"/>
        <end position="149"/>
    </location>
</feature>
<dbReference type="InterPro" id="IPR001387">
    <property type="entry name" value="Cro/C1-type_HTH"/>
</dbReference>
<dbReference type="EMBL" id="JAVRFH010000057">
    <property type="protein sequence ID" value="MDT0615289.1"/>
    <property type="molecule type" value="Genomic_DNA"/>
</dbReference>
<feature type="compositionally biased region" description="Basic and acidic residues" evidence="1">
    <location>
        <begin position="81"/>
        <end position="97"/>
    </location>
</feature>
<evidence type="ECO:0000313" key="3">
    <source>
        <dbReference type="EMBL" id="MDT0615289.1"/>
    </source>
</evidence>
<feature type="compositionally biased region" description="Low complexity" evidence="1">
    <location>
        <begin position="135"/>
        <end position="147"/>
    </location>
</feature>
<comment type="caution">
    <text evidence="3">The sequence shown here is derived from an EMBL/GenBank/DDBJ whole genome shotgun (WGS) entry which is preliminary data.</text>
</comment>
<dbReference type="RefSeq" id="WP_311582255.1">
    <property type="nucleotide sequence ID" value="NZ_JAVRFH010000057.1"/>
</dbReference>
<dbReference type="CDD" id="cd00093">
    <property type="entry name" value="HTH_XRE"/>
    <property type="match status" value="1"/>
</dbReference>
<accession>A0ABU3AYM9</accession>
<feature type="compositionally biased region" description="Polar residues" evidence="1">
    <location>
        <begin position="194"/>
        <end position="206"/>
    </location>
</feature>
<dbReference type="Gene3D" id="1.10.260.40">
    <property type="entry name" value="lambda repressor-like DNA-binding domains"/>
    <property type="match status" value="1"/>
</dbReference>
<dbReference type="Pfam" id="PF13560">
    <property type="entry name" value="HTH_31"/>
    <property type="match status" value="1"/>
</dbReference>
<dbReference type="SMART" id="SM00530">
    <property type="entry name" value="HTH_XRE"/>
    <property type="match status" value="1"/>
</dbReference>
<dbReference type="PROSITE" id="PS50943">
    <property type="entry name" value="HTH_CROC1"/>
    <property type="match status" value="1"/>
</dbReference>
<evidence type="ECO:0000256" key="1">
    <source>
        <dbReference type="SAM" id="MobiDB-lite"/>
    </source>
</evidence>
<dbReference type="SUPFAM" id="SSF47413">
    <property type="entry name" value="lambda repressor-like DNA-binding domains"/>
    <property type="match status" value="1"/>
</dbReference>